<proteinExistence type="inferred from homology"/>
<feature type="domain" description="Flagellar hook protein FlgE/F/G-like D1" evidence="10">
    <location>
        <begin position="82"/>
        <end position="146"/>
    </location>
</feature>
<evidence type="ECO:0000256" key="2">
    <source>
        <dbReference type="ARBA" id="ARBA00009677"/>
    </source>
</evidence>
<evidence type="ECO:0000313" key="12">
    <source>
        <dbReference type="Proteomes" id="UP001069090"/>
    </source>
</evidence>
<dbReference type="InterPro" id="IPR010930">
    <property type="entry name" value="Flg_bb/hook_C_dom"/>
</dbReference>
<dbReference type="Proteomes" id="UP001069090">
    <property type="component" value="Unassembled WGS sequence"/>
</dbReference>
<dbReference type="RefSeq" id="WP_258329970.1">
    <property type="nucleotide sequence ID" value="NZ_JAPTGG010000001.1"/>
</dbReference>
<accession>A0A9J6RHL0</accession>
<feature type="compositionally biased region" description="Basic and acidic residues" evidence="7">
    <location>
        <begin position="170"/>
        <end position="195"/>
    </location>
</feature>
<keyword evidence="12" id="KW-1185">Reference proteome</keyword>
<keyword evidence="11" id="KW-0969">Cilium</keyword>
<dbReference type="NCBIfam" id="NF009280">
    <property type="entry name" value="PRK12640.1"/>
    <property type="match status" value="1"/>
</dbReference>
<keyword evidence="11" id="KW-0966">Cell projection</keyword>
<dbReference type="AlphaFoldDB" id="A0A9J6RHL0"/>
<evidence type="ECO:0000313" key="11">
    <source>
        <dbReference type="EMBL" id="MCZ0863825.1"/>
    </source>
</evidence>
<dbReference type="GO" id="GO:0030694">
    <property type="term" value="C:bacterial-type flagellum basal body, rod"/>
    <property type="evidence" value="ECO:0007669"/>
    <property type="project" value="UniProtKB-UniRule"/>
</dbReference>
<evidence type="ECO:0000256" key="1">
    <source>
        <dbReference type="ARBA" id="ARBA00004117"/>
    </source>
</evidence>
<name>A0A9J6RHL0_9GAMM</name>
<comment type="caution">
    <text evidence="11">The sequence shown here is derived from an EMBL/GenBank/DDBJ whole genome shotgun (WGS) entry which is preliminary data.</text>
</comment>
<keyword evidence="11" id="KW-0282">Flagellum</keyword>
<gene>
    <name evidence="11" type="ORF">O0V09_01350</name>
</gene>
<evidence type="ECO:0000259" key="9">
    <source>
        <dbReference type="Pfam" id="PF06429"/>
    </source>
</evidence>
<dbReference type="InterPro" id="IPR001444">
    <property type="entry name" value="Flag_bb_rod_N"/>
</dbReference>
<evidence type="ECO:0000256" key="6">
    <source>
        <dbReference type="RuleBase" id="RU362116"/>
    </source>
</evidence>
<dbReference type="EMBL" id="JAPTGG010000001">
    <property type="protein sequence ID" value="MCZ0863825.1"/>
    <property type="molecule type" value="Genomic_DNA"/>
</dbReference>
<evidence type="ECO:0000259" key="10">
    <source>
        <dbReference type="Pfam" id="PF22692"/>
    </source>
</evidence>
<dbReference type="InterPro" id="IPR037925">
    <property type="entry name" value="FlgE/F/G-like"/>
</dbReference>
<dbReference type="PANTHER" id="PTHR30435">
    <property type="entry name" value="FLAGELLAR PROTEIN"/>
    <property type="match status" value="1"/>
</dbReference>
<evidence type="ECO:0000256" key="7">
    <source>
        <dbReference type="SAM" id="MobiDB-lite"/>
    </source>
</evidence>
<reference evidence="11 12" key="1">
    <citation type="submission" date="2022-12" db="EMBL/GenBank/DDBJ databases">
        <title>Dasania phycosphaerae sp. nov., isolated from particulate material of the south coast of Korea.</title>
        <authorList>
            <person name="Jiang Y."/>
        </authorList>
    </citation>
    <scope>NUCLEOTIDE SEQUENCE [LARGE SCALE GENOMIC DNA]</scope>
    <source>
        <strain evidence="11 12">GY-19</strain>
    </source>
</reference>
<dbReference type="SUPFAM" id="SSF117143">
    <property type="entry name" value="Flagellar hook protein flgE"/>
    <property type="match status" value="1"/>
</dbReference>
<protein>
    <recommendedName>
        <fullName evidence="5 6">Flagellar basal-body rod protein FlgF</fullName>
    </recommendedName>
</protein>
<dbReference type="NCBIfam" id="TIGR03506">
    <property type="entry name" value="FlgEFG_subfam"/>
    <property type="match status" value="1"/>
</dbReference>
<keyword evidence="3 6" id="KW-0975">Bacterial flagellum</keyword>
<feature type="region of interest" description="Disordered" evidence="7">
    <location>
        <begin position="170"/>
        <end position="197"/>
    </location>
</feature>
<feature type="domain" description="Flagellar basal-body/hook protein C-terminal" evidence="9">
    <location>
        <begin position="198"/>
        <end position="243"/>
    </location>
</feature>
<evidence type="ECO:0000256" key="4">
    <source>
        <dbReference type="ARBA" id="ARBA00038560"/>
    </source>
</evidence>
<dbReference type="Pfam" id="PF00460">
    <property type="entry name" value="Flg_bb_rod"/>
    <property type="match status" value="1"/>
</dbReference>
<evidence type="ECO:0000256" key="3">
    <source>
        <dbReference type="ARBA" id="ARBA00023143"/>
    </source>
</evidence>
<comment type="subunit">
    <text evidence="4 6">The basal body constitutes a major portion of the flagellar organelle and consists of five rings (E,L,P,S, and M) mounted on a central rod. The rod consists of about 26 subunits of FlgG in the distal portion, and FlgB, FlgC and FlgF are thought to build up the proximal portion of the rod with about 6 subunits each.</text>
</comment>
<feature type="domain" description="Flagellar basal body rod protein N-terminal" evidence="8">
    <location>
        <begin position="5"/>
        <end position="35"/>
    </location>
</feature>
<sequence length="247" mass="26284">MDKAIYIAMTAGQNIMSAQAIHSNNLANANTSGFQADFAQARSMGVYYGDGHSTRAYAMTESPGTNFNHGALIETGRDLDVAIDSDGWLAVQAQDGREAFVRGGSLRVSPTGQLLTGNNLPVMGEGGPIAIPPFDKLTLGADGTITIQPEGQAAGVLAVVDRMKLVRPDYKDLQKGPDGLVSRKDGQEQEPEPRVRVQSGFLEGSNVDTVGELTQIMALARQYEVNIKLMKTVDENSQAATSLLKSS</sequence>
<dbReference type="InterPro" id="IPR053967">
    <property type="entry name" value="LlgE_F_G-like_D1"/>
</dbReference>
<comment type="similarity">
    <text evidence="2 6">Belongs to the flagella basal body rod proteins family.</text>
</comment>
<dbReference type="Pfam" id="PF06429">
    <property type="entry name" value="Flg_bbr_C"/>
    <property type="match status" value="1"/>
</dbReference>
<comment type="subcellular location">
    <subcellularLocation>
        <location evidence="1 6">Bacterial flagellum basal body</location>
    </subcellularLocation>
</comment>
<dbReference type="GO" id="GO:0071978">
    <property type="term" value="P:bacterial-type flagellum-dependent swarming motility"/>
    <property type="evidence" value="ECO:0007669"/>
    <property type="project" value="TreeGrafter"/>
</dbReference>
<dbReference type="PANTHER" id="PTHR30435:SF18">
    <property type="entry name" value="FLAGELLAR BASAL-BODY ROD PROTEIN FLGF"/>
    <property type="match status" value="1"/>
</dbReference>
<organism evidence="11 12">
    <name type="scientific">Dasania phycosphaerae</name>
    <dbReference type="NCBI Taxonomy" id="2950436"/>
    <lineage>
        <taxon>Bacteria</taxon>
        <taxon>Pseudomonadati</taxon>
        <taxon>Pseudomonadota</taxon>
        <taxon>Gammaproteobacteria</taxon>
        <taxon>Cellvibrionales</taxon>
        <taxon>Spongiibacteraceae</taxon>
        <taxon>Dasania</taxon>
    </lineage>
</organism>
<dbReference type="Pfam" id="PF22692">
    <property type="entry name" value="LlgE_F_G_D1"/>
    <property type="match status" value="1"/>
</dbReference>
<evidence type="ECO:0000259" key="8">
    <source>
        <dbReference type="Pfam" id="PF00460"/>
    </source>
</evidence>
<dbReference type="InterPro" id="IPR020013">
    <property type="entry name" value="Flagellar_FlgE/F/G"/>
</dbReference>
<evidence type="ECO:0000256" key="5">
    <source>
        <dbReference type="ARBA" id="ARBA00040228"/>
    </source>
</evidence>